<gene>
    <name evidence="2" type="ORF">H3H36_11350</name>
</gene>
<dbReference type="InterPro" id="IPR036390">
    <property type="entry name" value="WH_DNA-bd_sf"/>
</dbReference>
<dbReference type="PANTHER" id="PTHR39168">
    <property type="entry name" value="TRANSCRIPTIONAL REGULATOR-RELATED"/>
    <property type="match status" value="1"/>
</dbReference>
<dbReference type="InterPro" id="IPR011991">
    <property type="entry name" value="ArsR-like_HTH"/>
</dbReference>
<dbReference type="InterPro" id="IPR036388">
    <property type="entry name" value="WH-like_DNA-bd_sf"/>
</dbReference>
<dbReference type="GO" id="GO:0010288">
    <property type="term" value="P:response to lead ion"/>
    <property type="evidence" value="ECO:0007669"/>
    <property type="project" value="TreeGrafter"/>
</dbReference>
<dbReference type="Gene3D" id="1.10.10.10">
    <property type="entry name" value="Winged helix-like DNA-binding domain superfamily/Winged helix DNA-binding domain"/>
    <property type="match status" value="1"/>
</dbReference>
<evidence type="ECO:0000259" key="1">
    <source>
        <dbReference type="PROSITE" id="PS50987"/>
    </source>
</evidence>
<feature type="domain" description="HTH arsR-type" evidence="1">
    <location>
        <begin position="1"/>
        <end position="94"/>
    </location>
</feature>
<dbReference type="PANTHER" id="PTHR39168:SF1">
    <property type="entry name" value="TRANSCRIPTIONAL REGULATORY PROTEIN"/>
    <property type="match status" value="1"/>
</dbReference>
<dbReference type="GO" id="GO:0032791">
    <property type="term" value="F:lead ion binding"/>
    <property type="evidence" value="ECO:0007669"/>
    <property type="project" value="TreeGrafter"/>
</dbReference>
<dbReference type="SMART" id="SM00418">
    <property type="entry name" value="HTH_ARSR"/>
    <property type="match status" value="1"/>
</dbReference>
<dbReference type="Pfam" id="PF12840">
    <property type="entry name" value="HTH_20"/>
    <property type="match status" value="1"/>
</dbReference>
<dbReference type="CDD" id="cd00090">
    <property type="entry name" value="HTH_ARSR"/>
    <property type="match status" value="1"/>
</dbReference>
<dbReference type="Proteomes" id="UP000566711">
    <property type="component" value="Unassembled WGS sequence"/>
</dbReference>
<dbReference type="GO" id="GO:0003700">
    <property type="term" value="F:DNA-binding transcription factor activity"/>
    <property type="evidence" value="ECO:0007669"/>
    <property type="project" value="InterPro"/>
</dbReference>
<evidence type="ECO:0000313" key="2">
    <source>
        <dbReference type="EMBL" id="MBA5605955.1"/>
    </source>
</evidence>
<proteinExistence type="predicted"/>
<dbReference type="AlphaFoldDB" id="A0A7W2EHD5"/>
<dbReference type="GO" id="GO:0046686">
    <property type="term" value="P:response to cadmium ion"/>
    <property type="evidence" value="ECO:0007669"/>
    <property type="project" value="TreeGrafter"/>
</dbReference>
<dbReference type="SUPFAM" id="SSF46785">
    <property type="entry name" value="Winged helix' DNA-binding domain"/>
    <property type="match status" value="1"/>
</dbReference>
<reference evidence="2 3" key="1">
    <citation type="submission" date="2020-07" db="EMBL/GenBank/DDBJ databases">
        <title>Novel species isolated from subtropical streams in China.</title>
        <authorList>
            <person name="Lu H."/>
        </authorList>
    </citation>
    <scope>NUCLEOTIDE SEQUENCE [LARGE SCALE GENOMIC DNA]</scope>
    <source>
        <strain evidence="2 3">FT3S</strain>
    </source>
</reference>
<dbReference type="PROSITE" id="PS50987">
    <property type="entry name" value="HTH_ARSR_2"/>
    <property type="match status" value="1"/>
</dbReference>
<accession>A0A7W2EHD5</accession>
<sequence length="243" mass="26112">MKDGPNIIGIAALIGDHARAEVLTALMSGMALTATELAEVAGVTKQTISSHLAKLVDARLLVVEAQGRHRYFRLADQDVAQLLESLMNVAFRSGAVRTRSSPREPALRKARVCYDHLAGELGVLLYDQLLRSDAFTFGAHGVALTPAGHQCVRALGIDTQALHANRRRAFCRTCLDWSERRHHLAGSLGSALLARFEALGWARRATDSRVITFSATGEQALRGWLADAAGEAARSVATPIAPA</sequence>
<name>A0A7W2EHD5_9BURK</name>
<dbReference type="NCBIfam" id="NF033788">
    <property type="entry name" value="HTH_metalloreg"/>
    <property type="match status" value="1"/>
</dbReference>
<evidence type="ECO:0000313" key="3">
    <source>
        <dbReference type="Proteomes" id="UP000566711"/>
    </source>
</evidence>
<dbReference type="EMBL" id="JACEZS010000008">
    <property type="protein sequence ID" value="MBA5605955.1"/>
    <property type="molecule type" value="Genomic_DNA"/>
</dbReference>
<keyword evidence="3" id="KW-1185">Reference proteome</keyword>
<comment type="caution">
    <text evidence="2">The sequence shown here is derived from an EMBL/GenBank/DDBJ whole genome shotgun (WGS) entry which is preliminary data.</text>
</comment>
<protein>
    <submittedName>
        <fullName evidence="2">Winged helix-turn-helix transcriptional regulator</fullName>
    </submittedName>
</protein>
<dbReference type="InterPro" id="IPR001845">
    <property type="entry name" value="HTH_ArsR_DNA-bd_dom"/>
</dbReference>
<dbReference type="InterPro" id="IPR052543">
    <property type="entry name" value="HTH_Metal-responsive_Reg"/>
</dbReference>
<dbReference type="GO" id="GO:0003677">
    <property type="term" value="F:DNA binding"/>
    <property type="evidence" value="ECO:0007669"/>
    <property type="project" value="TreeGrafter"/>
</dbReference>
<dbReference type="RefSeq" id="WP_182217475.1">
    <property type="nucleotide sequence ID" value="NZ_JACEZS010000008.1"/>
</dbReference>
<dbReference type="GO" id="GO:0097063">
    <property type="term" value="F:cadmium ion sensor activity"/>
    <property type="evidence" value="ECO:0007669"/>
    <property type="project" value="TreeGrafter"/>
</dbReference>
<organism evidence="2 3">
    <name type="scientific">Rugamonas fusca</name>
    <dbReference type="NCBI Taxonomy" id="2758568"/>
    <lineage>
        <taxon>Bacteria</taxon>
        <taxon>Pseudomonadati</taxon>
        <taxon>Pseudomonadota</taxon>
        <taxon>Betaproteobacteria</taxon>
        <taxon>Burkholderiales</taxon>
        <taxon>Oxalobacteraceae</taxon>
        <taxon>Telluria group</taxon>
        <taxon>Rugamonas</taxon>
    </lineage>
</organism>